<dbReference type="EMBL" id="ACFY01000065">
    <property type="protein sequence ID" value="EEG94373.1"/>
    <property type="molecule type" value="Genomic_DNA"/>
</dbReference>
<dbReference type="AlphaFoldDB" id="C0FSP5"/>
<evidence type="ECO:0000313" key="1">
    <source>
        <dbReference type="EMBL" id="EEG94373.1"/>
    </source>
</evidence>
<sequence length="52" mass="6295">MSKISTRKKKNKKKHLADIQFAQKTKTKIMKYREDNDSVLLFYEKEYNSIIN</sequence>
<gene>
    <name evidence="1" type="ORF">ROSEINA2194_01761</name>
</gene>
<name>C0FSP5_9FIRM</name>
<accession>C0FSP5</accession>
<reference evidence="1 2" key="2">
    <citation type="submission" date="2009-03" db="EMBL/GenBank/DDBJ databases">
        <title>Draft genome sequence of Roseburia inulinivorans (DSM 16841).</title>
        <authorList>
            <person name="Sudarsanam P."/>
            <person name="Ley R."/>
            <person name="Guruge J."/>
            <person name="Turnbaugh P.J."/>
            <person name="Mahowald M."/>
            <person name="Liep D."/>
            <person name="Gordon J."/>
        </authorList>
    </citation>
    <scope>NUCLEOTIDE SEQUENCE [LARGE SCALE GENOMIC DNA]</scope>
    <source>
        <strain evidence="1 2">DSM 16841</strain>
    </source>
</reference>
<organism evidence="1 2">
    <name type="scientific">Roseburia inulinivorans DSM 16841</name>
    <dbReference type="NCBI Taxonomy" id="622312"/>
    <lineage>
        <taxon>Bacteria</taxon>
        <taxon>Bacillati</taxon>
        <taxon>Bacillota</taxon>
        <taxon>Clostridia</taxon>
        <taxon>Lachnospirales</taxon>
        <taxon>Lachnospiraceae</taxon>
        <taxon>Roseburia</taxon>
    </lineage>
</organism>
<dbReference type="Proteomes" id="UP000003561">
    <property type="component" value="Unassembled WGS sequence"/>
</dbReference>
<reference evidence="1 2" key="1">
    <citation type="submission" date="2009-02" db="EMBL/GenBank/DDBJ databases">
        <authorList>
            <person name="Fulton L."/>
            <person name="Clifton S."/>
            <person name="Fulton B."/>
            <person name="Xu J."/>
            <person name="Minx P."/>
            <person name="Pepin K.H."/>
            <person name="Johnson M."/>
            <person name="Bhonagiri V."/>
            <person name="Nash W.E."/>
            <person name="Mardis E.R."/>
            <person name="Wilson R.K."/>
        </authorList>
    </citation>
    <scope>NUCLEOTIDE SEQUENCE [LARGE SCALE GENOMIC DNA]</scope>
    <source>
        <strain evidence="1 2">DSM 16841</strain>
    </source>
</reference>
<evidence type="ECO:0000313" key="2">
    <source>
        <dbReference type="Proteomes" id="UP000003561"/>
    </source>
</evidence>
<proteinExistence type="predicted"/>
<protein>
    <submittedName>
        <fullName evidence="1">Uncharacterized protein</fullName>
    </submittedName>
</protein>
<comment type="caution">
    <text evidence="1">The sequence shown here is derived from an EMBL/GenBank/DDBJ whole genome shotgun (WGS) entry which is preliminary data.</text>
</comment>